<evidence type="ECO:0000259" key="5">
    <source>
        <dbReference type="PROSITE" id="PS50931"/>
    </source>
</evidence>
<dbReference type="EMBL" id="CP125292">
    <property type="protein sequence ID" value="WHM23236.1"/>
    <property type="molecule type" value="Genomic_DNA"/>
</dbReference>
<dbReference type="Pfam" id="PF03466">
    <property type="entry name" value="LysR_substrate"/>
    <property type="match status" value="1"/>
</dbReference>
<dbReference type="CDD" id="cd08452">
    <property type="entry name" value="PBP2_AlsR"/>
    <property type="match status" value="1"/>
</dbReference>
<dbReference type="AlphaFoldDB" id="A0A063X9R1"/>
<reference evidence="7 11" key="2">
    <citation type="submission" date="2015-09" db="EMBL/GenBank/DDBJ databases">
        <title>Spore heat resistance.</title>
        <authorList>
            <person name="Boekhorst J."/>
            <person name="Berendsen E.M."/>
            <person name="Wells-Bennik M.H."/>
            <person name="Kuipers O.P."/>
        </authorList>
    </citation>
    <scope>NUCLEOTIDE SEQUENCE [LARGE SCALE GENOMIC DNA]</scope>
    <source>
        <strain evidence="7 11">B4122</strain>
    </source>
</reference>
<gene>
    <name evidence="8" type="primary">alsR</name>
    <name evidence="8" type="synonym">rpiR</name>
    <name evidence="7" type="ORF">B4122_4796</name>
    <name evidence="8" type="ORF">J5227_13760</name>
    <name evidence="9" type="ORF">QL281_09475</name>
    <name evidence="6" type="ORF">SC09_contig4orf00847</name>
</gene>
<dbReference type="RefSeq" id="WP_003227859.1">
    <property type="nucleotide sequence ID" value="NZ_AP024621.1"/>
</dbReference>
<dbReference type="FunFam" id="1.10.10.10:FF:000001">
    <property type="entry name" value="LysR family transcriptional regulator"/>
    <property type="match status" value="1"/>
</dbReference>
<dbReference type="SUPFAM" id="SSF46785">
    <property type="entry name" value="Winged helix' DNA-binding domain"/>
    <property type="match status" value="1"/>
</dbReference>
<evidence type="ECO:0000313" key="11">
    <source>
        <dbReference type="Proteomes" id="UP000076442"/>
    </source>
</evidence>
<evidence type="ECO:0000256" key="1">
    <source>
        <dbReference type="ARBA" id="ARBA00009437"/>
    </source>
</evidence>
<comment type="similarity">
    <text evidence="1">Belongs to the LysR transcriptional regulatory family.</text>
</comment>
<dbReference type="GO" id="GO:0003677">
    <property type="term" value="F:DNA binding"/>
    <property type="evidence" value="ECO:0007669"/>
    <property type="project" value="UniProtKB-KW"/>
</dbReference>
<proteinExistence type="inferred from homology"/>
<keyword evidence="3 8" id="KW-0238">DNA-binding</keyword>
<dbReference type="EMBL" id="JAGFPW010000011">
    <property type="protein sequence ID" value="MBO3795356.1"/>
    <property type="molecule type" value="Genomic_DNA"/>
</dbReference>
<dbReference type="Proteomes" id="UP000665181">
    <property type="component" value="Unassembled WGS sequence"/>
</dbReference>
<dbReference type="SUPFAM" id="SSF53850">
    <property type="entry name" value="Periplasmic binding protein-like II"/>
    <property type="match status" value="1"/>
</dbReference>
<dbReference type="EMBL" id="JXBC01000013">
    <property type="protein sequence ID" value="KIU05911.1"/>
    <property type="molecule type" value="Genomic_DNA"/>
</dbReference>
<dbReference type="PATRIC" id="fig|1423.134.peg.1711"/>
<organism evidence="6 10">
    <name type="scientific">Bacillus subtilis</name>
    <dbReference type="NCBI Taxonomy" id="1423"/>
    <lineage>
        <taxon>Bacteria</taxon>
        <taxon>Bacillati</taxon>
        <taxon>Bacillota</taxon>
        <taxon>Bacilli</taxon>
        <taxon>Bacillales</taxon>
        <taxon>Bacillaceae</taxon>
        <taxon>Bacillus</taxon>
    </lineage>
</organism>
<dbReference type="Gene3D" id="1.10.10.10">
    <property type="entry name" value="Winged helix-like DNA-binding domain superfamily/Winged helix DNA-binding domain"/>
    <property type="match status" value="1"/>
</dbReference>
<sequence>MELRHLQYFIAVAEELHFGKAARRLNMTQPPLSQQIKQLEEEVGVTLLKRTKRFVELTAAGEIFLNHCRMALMQIGQGIELAQRTARGEQGLLVIGFVGSATYEFLPPIVREYRKKFPSVKIELREISSSRQQEELLKGNIDIGILHPPLQHTALHIETAQSSPCVLALPKQHPLTSKESITIEDLRDEPIITVAKEAWPTLYMDFIQFCEQAGFRPNIVQEATEYQMVIGLVSAGIGMTFVPSSAKKLFNLDVTYRKMDQIQLNAEWVIAYRKDNHNPLIKHFIHISNCQQTRTKESDAGT</sequence>
<evidence type="ECO:0000256" key="4">
    <source>
        <dbReference type="ARBA" id="ARBA00023163"/>
    </source>
</evidence>
<evidence type="ECO:0000313" key="9">
    <source>
        <dbReference type="EMBL" id="WHM23236.1"/>
    </source>
</evidence>
<dbReference type="InterPro" id="IPR005119">
    <property type="entry name" value="LysR_subst-bd"/>
</dbReference>
<evidence type="ECO:0000256" key="2">
    <source>
        <dbReference type="ARBA" id="ARBA00023015"/>
    </source>
</evidence>
<dbReference type="PRINTS" id="PR00039">
    <property type="entry name" value="HTHLYSR"/>
</dbReference>
<dbReference type="InterPro" id="IPR036390">
    <property type="entry name" value="WH_DNA-bd_sf"/>
</dbReference>
<dbReference type="PROSITE" id="PS50931">
    <property type="entry name" value="HTH_LYSR"/>
    <property type="match status" value="1"/>
</dbReference>
<evidence type="ECO:0000256" key="3">
    <source>
        <dbReference type="ARBA" id="ARBA00023125"/>
    </source>
</evidence>
<dbReference type="PANTHER" id="PTHR30346:SF0">
    <property type="entry name" value="HCA OPERON TRANSCRIPTIONAL ACTIVATOR HCAR"/>
    <property type="match status" value="1"/>
</dbReference>
<dbReference type="NCBIfam" id="NF045775">
    <property type="entry name" value="acetoin_reg_AlsR"/>
    <property type="match status" value="1"/>
</dbReference>
<accession>A0A063X9R1</accession>
<dbReference type="Proteomes" id="UP000076442">
    <property type="component" value="Unassembled WGS sequence"/>
</dbReference>
<protein>
    <submittedName>
        <fullName evidence="8">Als operon DNA-binding transcriptional repressor AlsR</fullName>
    </submittedName>
    <submittedName>
        <fullName evidence="6">LysR family transcriptional regulator</fullName>
    </submittedName>
    <submittedName>
        <fullName evidence="7">Transcriptional regulator of alpha-acetolactate operon alsR</fullName>
    </submittedName>
</protein>
<keyword evidence="4" id="KW-0804">Transcription</keyword>
<dbReference type="InterPro" id="IPR036388">
    <property type="entry name" value="WH-like_DNA-bd_sf"/>
</dbReference>
<dbReference type="Proteomes" id="UP001229422">
    <property type="component" value="Chromosome"/>
</dbReference>
<dbReference type="GO" id="GO:0003700">
    <property type="term" value="F:DNA-binding transcription factor activity"/>
    <property type="evidence" value="ECO:0007669"/>
    <property type="project" value="InterPro"/>
</dbReference>
<dbReference type="SMR" id="A0A063X9R1"/>
<dbReference type="InterPro" id="IPR054793">
    <property type="entry name" value="AlsR"/>
</dbReference>
<dbReference type="InterPro" id="IPR000847">
    <property type="entry name" value="LysR_HTH_N"/>
</dbReference>
<dbReference type="STRING" id="483913.AN935_18170"/>
<dbReference type="Proteomes" id="UP000032247">
    <property type="component" value="Unassembled WGS sequence"/>
</dbReference>
<dbReference type="InterPro" id="IPR037411">
    <property type="entry name" value="AlsR_PBP2"/>
</dbReference>
<feature type="domain" description="HTH lysR-type" evidence="5">
    <location>
        <begin position="1"/>
        <end position="58"/>
    </location>
</feature>
<dbReference type="PANTHER" id="PTHR30346">
    <property type="entry name" value="TRANSCRIPTIONAL DUAL REGULATOR HCAR-RELATED"/>
    <property type="match status" value="1"/>
</dbReference>
<evidence type="ECO:0000313" key="6">
    <source>
        <dbReference type="EMBL" id="KIU05911.1"/>
    </source>
</evidence>
<dbReference type="EMBL" id="LJZV01000035">
    <property type="protein sequence ID" value="KZD86961.1"/>
    <property type="molecule type" value="Genomic_DNA"/>
</dbReference>
<evidence type="ECO:0000313" key="8">
    <source>
        <dbReference type="EMBL" id="MBO3795356.1"/>
    </source>
</evidence>
<reference evidence="8" key="3">
    <citation type="submission" date="2021-03" db="EMBL/GenBank/DDBJ databases">
        <title>Isolation of Bacillus subtilis from fermented food sample.</title>
        <authorList>
            <person name="Lakshmanan V."/>
            <person name="Athira K."/>
            <person name="Rajagopal K."/>
        </authorList>
    </citation>
    <scope>NUCLEOTIDE SEQUENCE</scope>
    <source>
        <strain evidence="8">S1</strain>
    </source>
</reference>
<name>A0A063X9R1_BACIU</name>
<dbReference type="Gene3D" id="3.40.190.10">
    <property type="entry name" value="Periplasmic binding protein-like II"/>
    <property type="match status" value="2"/>
</dbReference>
<evidence type="ECO:0000313" key="7">
    <source>
        <dbReference type="EMBL" id="KZD86961.1"/>
    </source>
</evidence>
<dbReference type="GO" id="GO:0032993">
    <property type="term" value="C:protein-DNA complex"/>
    <property type="evidence" value="ECO:0007669"/>
    <property type="project" value="TreeGrafter"/>
</dbReference>
<dbReference type="Pfam" id="PF00126">
    <property type="entry name" value="HTH_1"/>
    <property type="match status" value="1"/>
</dbReference>
<keyword evidence="2" id="KW-0805">Transcription regulation</keyword>
<dbReference type="OMA" id="MFRHGYD"/>
<reference evidence="9" key="4">
    <citation type="submission" date="2023-05" db="EMBL/GenBank/DDBJ databases">
        <title>Complete genome sequence of Bacillus subtilis SRCM117797 isolated from Soybean paste.</title>
        <authorList>
            <person name="Abraha H.B."/>
            <person name="Kim K.-P."/>
            <person name="Ryu M.-S."/>
            <person name="Jeong D.-Y."/>
        </authorList>
    </citation>
    <scope>NUCLEOTIDE SEQUENCE</scope>
    <source>
        <strain evidence="9">SRCM117797</strain>
    </source>
</reference>
<reference evidence="6 10" key="1">
    <citation type="submission" date="2014-12" db="EMBL/GenBank/DDBJ databases">
        <title>Comparative genome analysis of Bacillus coagulans HM-08, Clostridium butyricum HM-68, Bacillus subtilis HM-66 and Bacillus licheniformis BL-09.</title>
        <authorList>
            <person name="Zhang H."/>
        </authorList>
    </citation>
    <scope>NUCLEOTIDE SEQUENCE [LARGE SCALE GENOMIC DNA]</scope>
    <source>
        <strain evidence="6 10">HM-66</strain>
    </source>
</reference>
<evidence type="ECO:0000313" key="10">
    <source>
        <dbReference type="Proteomes" id="UP000032247"/>
    </source>
</evidence>